<dbReference type="Gene3D" id="3.10.450.50">
    <property type="match status" value="1"/>
</dbReference>
<evidence type="ECO:0000313" key="3">
    <source>
        <dbReference type="EMBL" id="PFG34416.1"/>
    </source>
</evidence>
<dbReference type="InterPro" id="IPR036928">
    <property type="entry name" value="AS_sf"/>
</dbReference>
<gene>
    <name evidence="3" type="ORF">ATL42_2326</name>
</gene>
<dbReference type="PANTHER" id="PTHR46310">
    <property type="entry name" value="AMIDASE 1"/>
    <property type="match status" value="1"/>
</dbReference>
<feature type="compositionally biased region" description="Pro residues" evidence="1">
    <location>
        <begin position="553"/>
        <end position="562"/>
    </location>
</feature>
<feature type="domain" description="Amidase" evidence="2">
    <location>
        <begin position="162"/>
        <end position="529"/>
    </location>
</feature>
<name>A0A2A9E6Z4_9MICO</name>
<evidence type="ECO:0000259" key="2">
    <source>
        <dbReference type="Pfam" id="PF01425"/>
    </source>
</evidence>
<keyword evidence="3" id="KW-0808">Transferase</keyword>
<dbReference type="EMBL" id="PDJG01000001">
    <property type="protein sequence ID" value="PFG34416.1"/>
    <property type="molecule type" value="Genomic_DNA"/>
</dbReference>
<accession>A0A2A9E6Z4</accession>
<keyword evidence="4" id="KW-1185">Reference proteome</keyword>
<proteinExistence type="predicted"/>
<dbReference type="Proteomes" id="UP000225548">
    <property type="component" value="Unassembled WGS sequence"/>
</dbReference>
<dbReference type="PANTHER" id="PTHR46310:SF7">
    <property type="entry name" value="AMIDASE 1"/>
    <property type="match status" value="1"/>
</dbReference>
<dbReference type="RefSeq" id="WP_211281808.1">
    <property type="nucleotide sequence ID" value="NZ_PDJG01000001.1"/>
</dbReference>
<organism evidence="3 4">
    <name type="scientific">Sanguibacter antarcticus</name>
    <dbReference type="NCBI Taxonomy" id="372484"/>
    <lineage>
        <taxon>Bacteria</taxon>
        <taxon>Bacillati</taxon>
        <taxon>Actinomycetota</taxon>
        <taxon>Actinomycetes</taxon>
        <taxon>Micrococcales</taxon>
        <taxon>Sanguibacteraceae</taxon>
        <taxon>Sanguibacter</taxon>
    </lineage>
</organism>
<sequence length="562" mass="56369">MPLPGLLEAVGRYEHALITNDVPELDVLFASGSTTIRSDGGTTLVGHDHIATFRAQRPPVPRRTLVRVHVRGLAPEHAVVVAESERADGGTGVQTQVWSRTEGAWAVTTAHVSTVPPAVPVPATGIPGDTGTHPEHPEPPTDRTVWRVTAEDAAADGTPLPAPPAGSTGPLAGARVAVKDLFAVAGQRVGAGNPAWLAQAPVETASAAAVDALLAAGATLAGIAQTDELAFSLAGTNVHYGTPPNPAAPGRITGGSTSGPSAAVAAGVADVALGTDTGGSVRVPASYCGLFGLRTTHGAVSRDGLVGLASSFDTVGVLTRTPELLTAAAGALLPAQDVVRTTRIVVSPLLMDLADDDVRLAVEAALCALALRTGVPVETVDALTAAGLEEWFEAFRTVQQAEAWAEHRAFVAVHGESLDPAVAARFRAGERIDSAQEAGARAVLAGARTTLVGLLPPGTVLALPSSSTPALRRDADAAEVDAARAGTLRLTCVAGAGGLPALSVPTGRVGTLPVGLCLAAGPGQDRSLLALLGQTPGPAAPLSSLSPLSSVPAPAPAPEALA</sequence>
<feature type="compositionally biased region" description="Low complexity" evidence="1">
    <location>
        <begin position="540"/>
        <end position="552"/>
    </location>
</feature>
<dbReference type="InterPro" id="IPR023631">
    <property type="entry name" value="Amidase_dom"/>
</dbReference>
<comment type="caution">
    <text evidence="3">The sequence shown here is derived from an EMBL/GenBank/DDBJ whole genome shotgun (WGS) entry which is preliminary data.</text>
</comment>
<feature type="region of interest" description="Disordered" evidence="1">
    <location>
        <begin position="539"/>
        <end position="562"/>
    </location>
</feature>
<reference evidence="3 4" key="1">
    <citation type="submission" date="2017-10" db="EMBL/GenBank/DDBJ databases">
        <title>Sequencing the genomes of 1000 actinobacteria strains.</title>
        <authorList>
            <person name="Klenk H.-P."/>
        </authorList>
    </citation>
    <scope>NUCLEOTIDE SEQUENCE [LARGE SCALE GENOMIC DNA]</scope>
    <source>
        <strain evidence="3 4">DSM 18966</strain>
    </source>
</reference>
<dbReference type="Pfam" id="PF01425">
    <property type="entry name" value="Amidase"/>
    <property type="match status" value="1"/>
</dbReference>
<dbReference type="Pfam" id="PF11533">
    <property type="entry name" value="AtzH-like"/>
    <property type="match status" value="1"/>
</dbReference>
<dbReference type="InterPro" id="IPR024507">
    <property type="entry name" value="AtzH-like"/>
</dbReference>
<dbReference type="GO" id="GO:0016740">
    <property type="term" value="F:transferase activity"/>
    <property type="evidence" value="ECO:0007669"/>
    <property type="project" value="UniProtKB-KW"/>
</dbReference>
<dbReference type="SUPFAM" id="SSF75304">
    <property type="entry name" value="Amidase signature (AS) enzymes"/>
    <property type="match status" value="1"/>
</dbReference>
<dbReference type="AlphaFoldDB" id="A0A2A9E6Z4"/>
<dbReference type="Gene3D" id="3.90.1300.10">
    <property type="entry name" value="Amidase signature (AS) domain"/>
    <property type="match status" value="1"/>
</dbReference>
<dbReference type="InterPro" id="IPR032710">
    <property type="entry name" value="NTF2-like_dom_sf"/>
</dbReference>
<dbReference type="SUPFAM" id="SSF54427">
    <property type="entry name" value="NTF2-like"/>
    <property type="match status" value="1"/>
</dbReference>
<protein>
    <submittedName>
        <fullName evidence="3">Asp-tRNA(Asn)/Glu-tRNA(Gln) amidotransferase A subunit family amidase</fullName>
    </submittedName>
</protein>
<evidence type="ECO:0000256" key="1">
    <source>
        <dbReference type="SAM" id="MobiDB-lite"/>
    </source>
</evidence>
<evidence type="ECO:0000313" key="4">
    <source>
        <dbReference type="Proteomes" id="UP000225548"/>
    </source>
</evidence>